<proteinExistence type="predicted"/>
<evidence type="ECO:0000313" key="1">
    <source>
        <dbReference type="EMBL" id="KAI4808662.1"/>
    </source>
</evidence>
<protein>
    <submittedName>
        <fullName evidence="1">Uncharacterized protein</fullName>
    </submittedName>
</protein>
<gene>
    <name evidence="1" type="ORF">KUCAC02_000710</name>
</gene>
<sequence length="66" mass="7151">ERTCRDKQSEEEMTIKAMRLTCAQPNSSEPLPEIPSTSNLNETAESIVVGLAEKVLGVSSISFPAE</sequence>
<name>A0ACB9W6B9_CHAAC</name>
<evidence type="ECO:0000313" key="2">
    <source>
        <dbReference type="Proteomes" id="UP001057452"/>
    </source>
</evidence>
<feature type="non-terminal residue" evidence="1">
    <location>
        <position position="66"/>
    </location>
</feature>
<keyword evidence="2" id="KW-1185">Reference proteome</keyword>
<organism evidence="1 2">
    <name type="scientific">Chaenocephalus aceratus</name>
    <name type="common">Blackfin icefish</name>
    <name type="synonym">Chaenichthys aceratus</name>
    <dbReference type="NCBI Taxonomy" id="36190"/>
    <lineage>
        <taxon>Eukaryota</taxon>
        <taxon>Metazoa</taxon>
        <taxon>Chordata</taxon>
        <taxon>Craniata</taxon>
        <taxon>Vertebrata</taxon>
        <taxon>Euteleostomi</taxon>
        <taxon>Actinopterygii</taxon>
        <taxon>Neopterygii</taxon>
        <taxon>Teleostei</taxon>
        <taxon>Neoteleostei</taxon>
        <taxon>Acanthomorphata</taxon>
        <taxon>Eupercaria</taxon>
        <taxon>Perciformes</taxon>
        <taxon>Notothenioidei</taxon>
        <taxon>Channichthyidae</taxon>
        <taxon>Chaenocephalus</taxon>
    </lineage>
</organism>
<accession>A0ACB9W6B9</accession>
<comment type="caution">
    <text evidence="1">The sequence shown here is derived from an EMBL/GenBank/DDBJ whole genome shotgun (WGS) entry which is preliminary data.</text>
</comment>
<feature type="non-terminal residue" evidence="1">
    <location>
        <position position="1"/>
    </location>
</feature>
<reference evidence="1" key="1">
    <citation type="submission" date="2022-05" db="EMBL/GenBank/DDBJ databases">
        <title>Chromosome-level genome of Chaenocephalus aceratus.</title>
        <authorList>
            <person name="Park H."/>
        </authorList>
    </citation>
    <scope>NUCLEOTIDE SEQUENCE</scope>
    <source>
        <strain evidence="1">KU_202001</strain>
    </source>
</reference>
<dbReference type="Proteomes" id="UP001057452">
    <property type="component" value="Chromosome 18"/>
</dbReference>
<dbReference type="EMBL" id="CM043802">
    <property type="protein sequence ID" value="KAI4808662.1"/>
    <property type="molecule type" value="Genomic_DNA"/>
</dbReference>